<dbReference type="AlphaFoldDB" id="A0A4P7HK50"/>
<keyword evidence="2" id="KW-0732">Signal</keyword>
<name>A0A4P7HK50_9RHOB</name>
<gene>
    <name evidence="3" type="ORF">E4191_01830</name>
</gene>
<dbReference type="PROSITE" id="PS51257">
    <property type="entry name" value="PROKAR_LIPOPROTEIN"/>
    <property type="match status" value="1"/>
</dbReference>
<proteinExistence type="predicted"/>
<evidence type="ECO:0000256" key="1">
    <source>
        <dbReference type="SAM" id="MobiDB-lite"/>
    </source>
</evidence>
<feature type="region of interest" description="Disordered" evidence="1">
    <location>
        <begin position="25"/>
        <end position="44"/>
    </location>
</feature>
<evidence type="ECO:0000256" key="2">
    <source>
        <dbReference type="SAM" id="SignalP"/>
    </source>
</evidence>
<dbReference type="EMBL" id="CP038439">
    <property type="protein sequence ID" value="QBX33597.1"/>
    <property type="molecule type" value="Genomic_DNA"/>
</dbReference>
<feature type="region of interest" description="Disordered" evidence="1">
    <location>
        <begin position="74"/>
        <end position="94"/>
    </location>
</feature>
<sequence length="94" mass="9359">MIRRQWATRAAALIVMAGTVAGCASSPNRMPPAGPAGMAPAPVQTYDSPTAPAYGVAPIAPVVADPYAAAAAPYAPLTTSRPPPRPIPSPASPA</sequence>
<feature type="compositionally biased region" description="Pro residues" evidence="1">
    <location>
        <begin position="81"/>
        <end position="94"/>
    </location>
</feature>
<organism evidence="3 4">
    <name type="scientific">Paracoccus liaowanqingii</name>
    <dbReference type="NCBI Taxonomy" id="2560053"/>
    <lineage>
        <taxon>Bacteria</taxon>
        <taxon>Pseudomonadati</taxon>
        <taxon>Pseudomonadota</taxon>
        <taxon>Alphaproteobacteria</taxon>
        <taxon>Rhodobacterales</taxon>
        <taxon>Paracoccaceae</taxon>
        <taxon>Paracoccus</taxon>
    </lineage>
</organism>
<feature type="signal peptide" evidence="2">
    <location>
        <begin position="1"/>
        <end position="21"/>
    </location>
</feature>
<feature type="chain" id="PRO_5020708973" evidence="2">
    <location>
        <begin position="22"/>
        <end position="94"/>
    </location>
</feature>
<reference evidence="4" key="1">
    <citation type="submission" date="2019-03" db="EMBL/GenBank/DDBJ databases">
        <authorList>
            <person name="Li J."/>
        </authorList>
    </citation>
    <scope>NUCLEOTIDE SEQUENCE [LARGE SCALE GENOMIC DNA]</scope>
    <source>
        <strain evidence="4">2251</strain>
    </source>
</reference>
<protein>
    <submittedName>
        <fullName evidence="3">Uncharacterized protein</fullName>
    </submittedName>
</protein>
<dbReference type="KEGG" id="plia:E4191_01830"/>
<dbReference type="RefSeq" id="WP_135311894.1">
    <property type="nucleotide sequence ID" value="NZ_CP038439.1"/>
</dbReference>
<evidence type="ECO:0000313" key="3">
    <source>
        <dbReference type="EMBL" id="QBX33597.1"/>
    </source>
</evidence>
<evidence type="ECO:0000313" key="4">
    <source>
        <dbReference type="Proteomes" id="UP000296374"/>
    </source>
</evidence>
<accession>A0A4P7HK50</accession>
<dbReference type="Proteomes" id="UP000296374">
    <property type="component" value="Chromosome"/>
</dbReference>